<evidence type="ECO:0000256" key="1">
    <source>
        <dbReference type="SAM" id="MobiDB-lite"/>
    </source>
</evidence>
<organism evidence="2 3">
    <name type="scientific">Cymbomonas tetramitiformis</name>
    <dbReference type="NCBI Taxonomy" id="36881"/>
    <lineage>
        <taxon>Eukaryota</taxon>
        <taxon>Viridiplantae</taxon>
        <taxon>Chlorophyta</taxon>
        <taxon>Pyramimonadophyceae</taxon>
        <taxon>Pyramimonadales</taxon>
        <taxon>Pyramimonadaceae</taxon>
        <taxon>Cymbomonas</taxon>
    </lineage>
</organism>
<evidence type="ECO:0000313" key="2">
    <source>
        <dbReference type="EMBL" id="KAK3277640.1"/>
    </source>
</evidence>
<accession>A0AAE0LAG4</accession>
<sequence>MPASDAQPVAIPPPEYWQPEGLYWSQHTPWHAVWHPGPSYPQVAVPFPGPWWDGAPPSPLYSPPPSEHEPEEVEQPALNGDRQSRRGSLYIDDNYGMDLTTPLHRAGNNSIADIFTQPLPPRAVFYDNPSYYGLELQSEISDTDSGYGSAMDEVD</sequence>
<dbReference type="EMBL" id="LGRX02005999">
    <property type="protein sequence ID" value="KAK3277640.1"/>
    <property type="molecule type" value="Genomic_DNA"/>
</dbReference>
<protein>
    <submittedName>
        <fullName evidence="2">Uncharacterized protein</fullName>
    </submittedName>
</protein>
<keyword evidence="3" id="KW-1185">Reference proteome</keyword>
<reference evidence="2 3" key="1">
    <citation type="journal article" date="2015" name="Genome Biol. Evol.">
        <title>Comparative Genomics of a Bacterivorous Green Alga Reveals Evolutionary Causalities and Consequences of Phago-Mixotrophic Mode of Nutrition.</title>
        <authorList>
            <person name="Burns J.A."/>
            <person name="Paasch A."/>
            <person name="Narechania A."/>
            <person name="Kim E."/>
        </authorList>
    </citation>
    <scope>NUCLEOTIDE SEQUENCE [LARGE SCALE GENOMIC DNA]</scope>
    <source>
        <strain evidence="2 3">PLY_AMNH</strain>
    </source>
</reference>
<feature type="region of interest" description="Disordered" evidence="1">
    <location>
        <begin position="54"/>
        <end position="90"/>
    </location>
</feature>
<proteinExistence type="predicted"/>
<gene>
    <name evidence="2" type="ORF">CYMTET_14363</name>
</gene>
<dbReference type="Proteomes" id="UP001190700">
    <property type="component" value="Unassembled WGS sequence"/>
</dbReference>
<name>A0AAE0LAG4_9CHLO</name>
<comment type="caution">
    <text evidence="2">The sequence shown here is derived from an EMBL/GenBank/DDBJ whole genome shotgun (WGS) entry which is preliminary data.</text>
</comment>
<evidence type="ECO:0000313" key="3">
    <source>
        <dbReference type="Proteomes" id="UP001190700"/>
    </source>
</evidence>
<feature type="compositionally biased region" description="Pro residues" evidence="1">
    <location>
        <begin position="56"/>
        <end position="65"/>
    </location>
</feature>
<dbReference type="AlphaFoldDB" id="A0AAE0LAG4"/>